<organism evidence="1 2">
    <name type="scientific">Streptomyces spinoverrucosus</name>
    <dbReference type="NCBI Taxonomy" id="284043"/>
    <lineage>
        <taxon>Bacteria</taxon>
        <taxon>Bacillati</taxon>
        <taxon>Actinomycetota</taxon>
        <taxon>Actinomycetes</taxon>
        <taxon>Kitasatosporales</taxon>
        <taxon>Streptomycetaceae</taxon>
        <taxon>Streptomyces</taxon>
    </lineage>
</organism>
<comment type="caution">
    <text evidence="1">The sequence shown here is derived from an EMBL/GenBank/DDBJ whole genome shotgun (WGS) entry which is preliminary data.</text>
</comment>
<evidence type="ECO:0000313" key="2">
    <source>
        <dbReference type="Proteomes" id="UP000317881"/>
    </source>
</evidence>
<gene>
    <name evidence="1" type="ORF">SSP24_83160</name>
</gene>
<dbReference type="Proteomes" id="UP000317881">
    <property type="component" value="Unassembled WGS sequence"/>
</dbReference>
<dbReference type="EMBL" id="BJND01000133">
    <property type="protein sequence ID" value="GEC10661.1"/>
    <property type="molecule type" value="Genomic_DNA"/>
</dbReference>
<protein>
    <submittedName>
        <fullName evidence="1">Phosphoesterase</fullName>
    </submittedName>
</protein>
<dbReference type="GO" id="GO:0004534">
    <property type="term" value="F:5'-3' RNA exonuclease activity"/>
    <property type="evidence" value="ECO:0007669"/>
    <property type="project" value="TreeGrafter"/>
</dbReference>
<dbReference type="SUPFAM" id="SSF89550">
    <property type="entry name" value="PHP domain-like"/>
    <property type="match status" value="1"/>
</dbReference>
<dbReference type="RefSeq" id="WP_141316356.1">
    <property type="nucleotide sequence ID" value="NZ_BJND01000133.1"/>
</dbReference>
<dbReference type="OrthoDB" id="9804333at2"/>
<name>A0A4Y3VY42_9ACTN</name>
<dbReference type="InterPro" id="IPR016195">
    <property type="entry name" value="Pol/histidinol_Pase-like"/>
</dbReference>
<proteinExistence type="predicted"/>
<dbReference type="InterPro" id="IPR006311">
    <property type="entry name" value="TAT_signal"/>
</dbReference>
<dbReference type="CDD" id="cd07432">
    <property type="entry name" value="PHP_HisPPase"/>
    <property type="match status" value="1"/>
</dbReference>
<dbReference type="PANTHER" id="PTHR42924:SF3">
    <property type="entry name" value="POLYMERASE_HISTIDINOL PHOSPHATASE N-TERMINAL DOMAIN-CONTAINING PROTEIN"/>
    <property type="match status" value="1"/>
</dbReference>
<sequence length="500" mass="53474">MRHRPSRHGSFAAERRDILKHGAALLTGGLASTIPAGVAHAGTGAASGSHGISTMTHRGHSPFGFDQWASADFEVPEGVQRVSVSTSFDPFVAVPGVMENVLDIGLFDPTGFRGWSGGARRDFTVSAADATPGYIPGDVQPGTWSVALGPIVYNPKGMGWEVRITLEFGEPADRFVPRPAPDKAIGRGQAWYRGDMHLHTQHSDGTATHSELIKSARDHRLDFIASTEHNTRSSALYWGASAPSDLLVLNGEEVTTRHGHWLALGLPPTEWVDWRYGPRDGSAFAQRRDRVRSLGGLVVAAHPMTPGPGSFWEFGFENVDALEVWSGPWTLDDVAAVAVWDGMLRTGRRIVAVGNSDAHNAGEVGTPHTVVRATSLSKDTILDGVRRGNSYLAETADVSLDFIAAANGRQAGPGDQLPVSLFSSVEVSARVSGAPGTTVTVHTAWGRMATTTIGSTGTGEVHWKGWGKASGFARVEVRRQQPTSTTLDQMVAISNPIWFI</sequence>
<dbReference type="Pfam" id="PF13263">
    <property type="entry name" value="PHP_C"/>
    <property type="match status" value="1"/>
</dbReference>
<evidence type="ECO:0000313" key="1">
    <source>
        <dbReference type="EMBL" id="GEC10661.1"/>
    </source>
</evidence>
<reference evidence="1 2" key="1">
    <citation type="submission" date="2019-06" db="EMBL/GenBank/DDBJ databases">
        <title>Whole genome shotgun sequence of Streptomyces spinoverrucosus NBRC 14228.</title>
        <authorList>
            <person name="Hosoyama A."/>
            <person name="Uohara A."/>
            <person name="Ohji S."/>
            <person name="Ichikawa N."/>
        </authorList>
    </citation>
    <scope>NUCLEOTIDE SEQUENCE [LARGE SCALE GENOMIC DNA]</scope>
    <source>
        <strain evidence="1 2">NBRC 14228</strain>
    </source>
</reference>
<dbReference type="AlphaFoldDB" id="A0A4Y3VY42"/>
<dbReference type="InterPro" id="IPR052018">
    <property type="entry name" value="PHP_domain"/>
</dbReference>
<dbReference type="NCBIfam" id="NF038032">
    <property type="entry name" value="CehA_McbA_metalo"/>
    <property type="match status" value="1"/>
</dbReference>
<dbReference type="GO" id="GO:0035312">
    <property type="term" value="F:5'-3' DNA exonuclease activity"/>
    <property type="evidence" value="ECO:0007669"/>
    <property type="project" value="TreeGrafter"/>
</dbReference>
<dbReference type="PROSITE" id="PS51318">
    <property type="entry name" value="TAT"/>
    <property type="match status" value="1"/>
</dbReference>
<accession>A0A4Y3VY42</accession>
<dbReference type="PANTHER" id="PTHR42924">
    <property type="entry name" value="EXONUCLEASE"/>
    <property type="match status" value="1"/>
</dbReference>
<dbReference type="Gene3D" id="3.20.20.140">
    <property type="entry name" value="Metal-dependent hydrolases"/>
    <property type="match status" value="1"/>
</dbReference>
<keyword evidence="2" id="KW-1185">Reference proteome</keyword>